<comment type="similarity">
    <text evidence="2">Belongs to the ORC3 family.</text>
</comment>
<protein>
    <recommendedName>
        <fullName evidence="3">Origin recognition complex subunit 3</fullName>
    </recommendedName>
</protein>
<feature type="domain" description="Origin recognition complex subunit 3 N-terminal" evidence="12">
    <location>
        <begin position="4"/>
        <end position="334"/>
    </location>
</feature>
<dbReference type="Proteomes" id="UP001152888">
    <property type="component" value="Unassembled WGS sequence"/>
</dbReference>
<comment type="caution">
    <text evidence="15">The sequence shown here is derived from an EMBL/GenBank/DDBJ whole genome shotgun (WGS) entry which is preliminary data.</text>
</comment>
<dbReference type="Pfam" id="PF07034">
    <property type="entry name" value="ORC3_N"/>
    <property type="match status" value="1"/>
</dbReference>
<evidence type="ECO:0000259" key="14">
    <source>
        <dbReference type="Pfam" id="PF19675"/>
    </source>
</evidence>
<keyword evidence="11" id="KW-0812">Transmembrane</keyword>
<dbReference type="GO" id="GO:0005664">
    <property type="term" value="C:nuclear origin of replication recognition complex"/>
    <property type="evidence" value="ECO:0007669"/>
    <property type="project" value="InterPro"/>
</dbReference>
<evidence type="ECO:0000256" key="9">
    <source>
        <dbReference type="ARBA" id="ARBA00045241"/>
    </source>
</evidence>
<dbReference type="EMBL" id="CAKOFQ010007288">
    <property type="protein sequence ID" value="CAH1997446.1"/>
    <property type="molecule type" value="Genomic_DNA"/>
</dbReference>
<dbReference type="GO" id="GO:0005656">
    <property type="term" value="C:nuclear pre-replicative complex"/>
    <property type="evidence" value="ECO:0007669"/>
    <property type="project" value="TreeGrafter"/>
</dbReference>
<evidence type="ECO:0000256" key="3">
    <source>
        <dbReference type="ARBA" id="ARBA00019085"/>
    </source>
</evidence>
<evidence type="ECO:0000256" key="1">
    <source>
        <dbReference type="ARBA" id="ARBA00004123"/>
    </source>
</evidence>
<keyword evidence="4" id="KW-0597">Phosphoprotein</keyword>
<proteinExistence type="inferred from homology"/>
<dbReference type="AlphaFoldDB" id="A0A9P0LFQ1"/>
<dbReference type="GO" id="GO:0031261">
    <property type="term" value="C:DNA replication preinitiation complex"/>
    <property type="evidence" value="ECO:0007669"/>
    <property type="project" value="TreeGrafter"/>
</dbReference>
<evidence type="ECO:0000256" key="11">
    <source>
        <dbReference type="SAM" id="Phobius"/>
    </source>
</evidence>
<gene>
    <name evidence="15" type="ORF">ACAOBT_LOCUS23751</name>
</gene>
<evidence type="ECO:0000313" key="16">
    <source>
        <dbReference type="Proteomes" id="UP001152888"/>
    </source>
</evidence>
<dbReference type="InterPro" id="IPR040855">
    <property type="entry name" value="ORC_WH_C"/>
</dbReference>
<evidence type="ECO:0000256" key="2">
    <source>
        <dbReference type="ARBA" id="ARBA00010977"/>
    </source>
</evidence>
<dbReference type="PANTHER" id="PTHR12748">
    <property type="entry name" value="ORIGIN RECOGNITION COMPLEX SUBUNIT 3"/>
    <property type="match status" value="1"/>
</dbReference>
<comment type="subcellular location">
    <subcellularLocation>
        <location evidence="1">Nucleus</location>
    </subcellularLocation>
</comment>
<dbReference type="PANTHER" id="PTHR12748:SF0">
    <property type="entry name" value="ORIGIN RECOGNITION COMPLEX SUBUNIT 3"/>
    <property type="match status" value="1"/>
</dbReference>
<dbReference type="Pfam" id="PF19675">
    <property type="entry name" value="ORC3_ins"/>
    <property type="match status" value="1"/>
</dbReference>
<keyword evidence="5" id="KW-0235">DNA replication</keyword>
<feature type="domain" description="Origin recognition complex subunit 3 insertion" evidence="14">
    <location>
        <begin position="348"/>
        <end position="582"/>
    </location>
</feature>
<dbReference type="CDD" id="cd20704">
    <property type="entry name" value="Orc3"/>
    <property type="match status" value="2"/>
</dbReference>
<evidence type="ECO:0000259" key="13">
    <source>
        <dbReference type="Pfam" id="PF18137"/>
    </source>
</evidence>
<keyword evidence="16" id="KW-1185">Reference proteome</keyword>
<keyword evidence="7" id="KW-0539">Nucleus</keyword>
<evidence type="ECO:0000256" key="7">
    <source>
        <dbReference type="ARBA" id="ARBA00023242"/>
    </source>
</evidence>
<dbReference type="OrthoDB" id="10265211at2759"/>
<reference evidence="15" key="1">
    <citation type="submission" date="2022-03" db="EMBL/GenBank/DDBJ databases">
        <authorList>
            <person name="Sayadi A."/>
        </authorList>
    </citation>
    <scope>NUCLEOTIDE SEQUENCE</scope>
</reference>
<accession>A0A9P0LFQ1</accession>
<evidence type="ECO:0000256" key="5">
    <source>
        <dbReference type="ARBA" id="ARBA00022705"/>
    </source>
</evidence>
<dbReference type="GO" id="GO:0006270">
    <property type="term" value="P:DNA replication initiation"/>
    <property type="evidence" value="ECO:0007669"/>
    <property type="project" value="TreeGrafter"/>
</dbReference>
<name>A0A9P0LFQ1_ACAOB</name>
<dbReference type="Pfam" id="PF18137">
    <property type="entry name" value="WHD_ORC"/>
    <property type="match status" value="1"/>
</dbReference>
<feature type="domain" description="Origin recognition complex subunit 3 winged helix C-terminal" evidence="13">
    <location>
        <begin position="594"/>
        <end position="704"/>
    </location>
</feature>
<dbReference type="InterPro" id="IPR045663">
    <property type="entry name" value="ORC3_ins"/>
</dbReference>
<evidence type="ECO:0000256" key="4">
    <source>
        <dbReference type="ARBA" id="ARBA00022553"/>
    </source>
</evidence>
<evidence type="ECO:0000313" key="15">
    <source>
        <dbReference type="EMBL" id="CAH1997446.1"/>
    </source>
</evidence>
<evidence type="ECO:0000256" key="6">
    <source>
        <dbReference type="ARBA" id="ARBA00023125"/>
    </source>
</evidence>
<organism evidence="15 16">
    <name type="scientific">Acanthoscelides obtectus</name>
    <name type="common">Bean weevil</name>
    <name type="synonym">Bruchus obtectus</name>
    <dbReference type="NCBI Taxonomy" id="200917"/>
    <lineage>
        <taxon>Eukaryota</taxon>
        <taxon>Metazoa</taxon>
        <taxon>Ecdysozoa</taxon>
        <taxon>Arthropoda</taxon>
        <taxon>Hexapoda</taxon>
        <taxon>Insecta</taxon>
        <taxon>Pterygota</taxon>
        <taxon>Neoptera</taxon>
        <taxon>Endopterygota</taxon>
        <taxon>Coleoptera</taxon>
        <taxon>Polyphaga</taxon>
        <taxon>Cucujiformia</taxon>
        <taxon>Chrysomeloidea</taxon>
        <taxon>Chrysomelidae</taxon>
        <taxon>Bruchinae</taxon>
        <taxon>Bruchini</taxon>
        <taxon>Acanthoscelides</taxon>
    </lineage>
</organism>
<dbReference type="InterPro" id="IPR020795">
    <property type="entry name" value="ORC3"/>
</dbReference>
<keyword evidence="11" id="KW-1133">Transmembrane helix</keyword>
<dbReference type="InterPro" id="IPR045667">
    <property type="entry name" value="ORC3_N"/>
</dbReference>
<keyword evidence="6" id="KW-0238">DNA-binding</keyword>
<evidence type="ECO:0000256" key="10">
    <source>
        <dbReference type="SAM" id="Coils"/>
    </source>
</evidence>
<keyword evidence="11" id="KW-0472">Membrane</keyword>
<evidence type="ECO:0000259" key="12">
    <source>
        <dbReference type="Pfam" id="PF07034"/>
    </source>
</evidence>
<evidence type="ECO:0000256" key="8">
    <source>
        <dbReference type="ARBA" id="ARBA00026084"/>
    </source>
</evidence>
<comment type="function">
    <text evidence="9">Component of the origin recognition complex (ORC) that binds origins of replication. DNA-binding is ATP-dependent. The specific DNA sequences that define origins of replication have not been identified yet. ORC is required to assemble the pre-replication complex necessary to initiate DNA replication. Binds histone H3 and H4 trimethylation marks H3K9me3, H3K27me3 and H4K20me3.</text>
</comment>
<sequence>MDEDTISVSKGVFIFNNNIKRSNNRGRRKRTFTTNKTTDDNEIFASNLWYQQYANLKNILEENIMELNDNMFSSVLSELVQFVGSSRKSAVEEIPTAALLTGINMPDHAAQFSTLINKIQQNETPHVACLYSQDCVNIKNMIENMINKLMNSEGETIDDEDEDHRTIKKHQMNLSVLQCWYNNVYGEKKIMSSPKKQRTNIHQKALVVIIPDFESFTSSVLQKFILIVSCYIKVLPFVFIFGIATSLNTLHTSLSYQIMSKINIRVFKSQPSIVYLDNVLENAFFDTNFPFHLGGNIFNLFIDLFLFYDLSVNNFITNVKYAMAEHFCFGNAMSLCTLSKPQTREMVENFTHNDFENVRQLLSFRKLVESETYENRIKLLTDDDYFKDVLIKHLRSIQKYLRRFHLFLKVLHVLVNDLPKAPLGKKIRELYAVAVSRDITKSDEYKESFQLLGFLSKVELISKLSAIIDILSPKLTSVEQNKIAEFVNKLEQYLKSMNDFNMEELQDAVEEIETEALADETIDSRQQFREKLLGMAKQKSAKQLNKYEQLRKEVLDLLSNAFEEYLVEPKSFYLHEIFFFDDVSIQNNIVGTHRTAIHNALNDPQYYLQCSCCEIPNSTSIRHTMPDICIAYKLHLECGKMINLYDWLQAFLSIVDPSDADEESDRYVKPELQARFTQIVTELEYLGFIKNSKRKADHVARLTWGG</sequence>
<feature type="coiled-coil region" evidence="10">
    <location>
        <begin position="502"/>
        <end position="564"/>
    </location>
</feature>
<comment type="subunit">
    <text evidence="8">Component of ORC, a complex composed of at least 6 subunits: ORC1, ORC2, ORC3, ORC4, ORC5 and ORC6. ORC is regulated in a cell-cycle dependent manner. It is sequentially assembled at the exit from anaphase of mitosis and disassembled as cells enter S phase.</text>
</comment>
<dbReference type="GO" id="GO:0003688">
    <property type="term" value="F:DNA replication origin binding"/>
    <property type="evidence" value="ECO:0007669"/>
    <property type="project" value="TreeGrafter"/>
</dbReference>
<feature type="transmembrane region" description="Helical" evidence="11">
    <location>
        <begin position="224"/>
        <end position="244"/>
    </location>
</feature>
<keyword evidence="10" id="KW-0175">Coiled coil</keyword>